<feature type="domain" description="HTH cro/C1-type" evidence="1">
    <location>
        <begin position="6"/>
        <end position="40"/>
    </location>
</feature>
<dbReference type="InterPro" id="IPR010982">
    <property type="entry name" value="Lambda_DNA-bd_dom_sf"/>
</dbReference>
<sequence length="68" mass="7160">MTSDEFRSWRDQLGLTQRQAAEALGLSPGSVQNYESGVRREDGRAVAIPKTVALACAALSAGLQPVGT</sequence>
<dbReference type="Pfam" id="PF01381">
    <property type="entry name" value="HTH_3"/>
    <property type="match status" value="1"/>
</dbReference>
<gene>
    <name evidence="2" type="ORF">OSH07_15065</name>
</gene>
<dbReference type="Proteomes" id="UP001144805">
    <property type="component" value="Unassembled WGS sequence"/>
</dbReference>
<dbReference type="Gene3D" id="1.10.260.40">
    <property type="entry name" value="lambda repressor-like DNA-binding domains"/>
    <property type="match status" value="1"/>
</dbReference>
<organism evidence="2 3">
    <name type="scientific">Kaistia nematophila</name>
    <dbReference type="NCBI Taxonomy" id="2994654"/>
    <lineage>
        <taxon>Bacteria</taxon>
        <taxon>Pseudomonadati</taxon>
        <taxon>Pseudomonadota</taxon>
        <taxon>Alphaproteobacteria</taxon>
        <taxon>Hyphomicrobiales</taxon>
        <taxon>Kaistiaceae</taxon>
        <taxon>Kaistia</taxon>
    </lineage>
</organism>
<protein>
    <submittedName>
        <fullName evidence="2">Helix-turn-helix domain-containing protein</fullName>
    </submittedName>
</protein>
<reference evidence="2" key="1">
    <citation type="submission" date="2022-11" db="EMBL/GenBank/DDBJ databases">
        <title>Biodiversity and phylogenetic relationships of bacteria.</title>
        <authorList>
            <person name="Machado R.A.R."/>
            <person name="Bhat A."/>
            <person name="Loulou A."/>
            <person name="Kallel S."/>
        </authorList>
    </citation>
    <scope>NUCLEOTIDE SEQUENCE</scope>
    <source>
        <strain evidence="2">K-TC2</strain>
    </source>
</reference>
<dbReference type="SUPFAM" id="SSF47413">
    <property type="entry name" value="lambda repressor-like DNA-binding domains"/>
    <property type="match status" value="1"/>
</dbReference>
<dbReference type="PROSITE" id="PS50943">
    <property type="entry name" value="HTH_CROC1"/>
    <property type="match status" value="1"/>
</dbReference>
<accession>A0A9X3ILH5</accession>
<keyword evidence="3" id="KW-1185">Reference proteome</keyword>
<evidence type="ECO:0000313" key="2">
    <source>
        <dbReference type="EMBL" id="MCX5570528.1"/>
    </source>
</evidence>
<evidence type="ECO:0000313" key="3">
    <source>
        <dbReference type="Proteomes" id="UP001144805"/>
    </source>
</evidence>
<proteinExistence type="predicted"/>
<evidence type="ECO:0000259" key="1">
    <source>
        <dbReference type="PROSITE" id="PS50943"/>
    </source>
</evidence>
<name>A0A9X3ILH5_9HYPH</name>
<dbReference type="EMBL" id="JAPKNK010000006">
    <property type="protein sequence ID" value="MCX5570528.1"/>
    <property type="molecule type" value="Genomic_DNA"/>
</dbReference>
<dbReference type="SMART" id="SM00530">
    <property type="entry name" value="HTH_XRE"/>
    <property type="match status" value="1"/>
</dbReference>
<dbReference type="CDD" id="cd00093">
    <property type="entry name" value="HTH_XRE"/>
    <property type="match status" value="1"/>
</dbReference>
<dbReference type="AlphaFoldDB" id="A0A9X3ILH5"/>
<comment type="caution">
    <text evidence="2">The sequence shown here is derived from an EMBL/GenBank/DDBJ whole genome shotgun (WGS) entry which is preliminary data.</text>
</comment>
<dbReference type="RefSeq" id="WP_266339493.1">
    <property type="nucleotide sequence ID" value="NZ_JAPKNK010000006.1"/>
</dbReference>
<dbReference type="InterPro" id="IPR001387">
    <property type="entry name" value="Cro/C1-type_HTH"/>
</dbReference>
<dbReference type="GO" id="GO:0003677">
    <property type="term" value="F:DNA binding"/>
    <property type="evidence" value="ECO:0007669"/>
    <property type="project" value="InterPro"/>
</dbReference>